<dbReference type="PANTHER" id="PTHR33604:SF3">
    <property type="entry name" value="OSJNBA0004B13.7 PROTEIN"/>
    <property type="match status" value="1"/>
</dbReference>
<dbReference type="Proteomes" id="UP000027195">
    <property type="component" value="Unassembled WGS sequence"/>
</dbReference>
<gene>
    <name evidence="1" type="ORF">BOTBODRAFT_103262</name>
</gene>
<dbReference type="EMBL" id="KL198020">
    <property type="protein sequence ID" value="KDQ19170.1"/>
    <property type="molecule type" value="Genomic_DNA"/>
</dbReference>
<keyword evidence="2" id="KW-1185">Reference proteome</keyword>
<proteinExistence type="predicted"/>
<protein>
    <submittedName>
        <fullName evidence="1">Uncharacterized protein</fullName>
    </submittedName>
</protein>
<evidence type="ECO:0000313" key="1">
    <source>
        <dbReference type="EMBL" id="KDQ19170.1"/>
    </source>
</evidence>
<accession>A0A067MWT8</accession>
<sequence>EWHTPRIEISVITNDRPKSLQRLLSSLDNALYFGDRVSVTIHLEQTADSRTRALADSYRWEHGDVHLRHRVVLGGLLPAVVESWYPHTNNSYAIILEDDIELSPLFYAWAKCTPYLSQTPCSWGAVYFPEHWREFHSYLNVRLSEATRDISDIIVPDLRSNRWAKSWKRFFNELVFLRGYVMLYPNFDDFVSLSTNHFELGSHVQNDSRTAFEKKKRQFEVPLMALPSVDSTARKTKLLDVPHATLPVQEDLPILDLWGRLATQDIILQRGSKRYRQISYCNTNALPYPHDGTSLLCSKPASTSSIKEDTPEV</sequence>
<dbReference type="PANTHER" id="PTHR33604">
    <property type="entry name" value="OSJNBA0004B13.7 PROTEIN"/>
    <property type="match status" value="1"/>
</dbReference>
<organism evidence="1 2">
    <name type="scientific">Botryobasidium botryosum (strain FD-172 SS1)</name>
    <dbReference type="NCBI Taxonomy" id="930990"/>
    <lineage>
        <taxon>Eukaryota</taxon>
        <taxon>Fungi</taxon>
        <taxon>Dikarya</taxon>
        <taxon>Basidiomycota</taxon>
        <taxon>Agaricomycotina</taxon>
        <taxon>Agaricomycetes</taxon>
        <taxon>Cantharellales</taxon>
        <taxon>Botryobasidiaceae</taxon>
        <taxon>Botryobasidium</taxon>
    </lineage>
</organism>
<dbReference type="Gene3D" id="3.90.550.10">
    <property type="entry name" value="Spore Coat Polysaccharide Biosynthesis Protein SpsA, Chain A"/>
    <property type="match status" value="1"/>
</dbReference>
<reference evidence="2" key="1">
    <citation type="journal article" date="2014" name="Proc. Natl. Acad. Sci. U.S.A.">
        <title>Extensive sampling of basidiomycete genomes demonstrates inadequacy of the white-rot/brown-rot paradigm for wood decay fungi.</title>
        <authorList>
            <person name="Riley R."/>
            <person name="Salamov A.A."/>
            <person name="Brown D.W."/>
            <person name="Nagy L.G."/>
            <person name="Floudas D."/>
            <person name="Held B.W."/>
            <person name="Levasseur A."/>
            <person name="Lombard V."/>
            <person name="Morin E."/>
            <person name="Otillar R."/>
            <person name="Lindquist E.A."/>
            <person name="Sun H."/>
            <person name="LaButti K.M."/>
            <person name="Schmutz J."/>
            <person name="Jabbour D."/>
            <person name="Luo H."/>
            <person name="Baker S.E."/>
            <person name="Pisabarro A.G."/>
            <person name="Walton J.D."/>
            <person name="Blanchette R.A."/>
            <person name="Henrissat B."/>
            <person name="Martin F."/>
            <person name="Cullen D."/>
            <person name="Hibbett D.S."/>
            <person name="Grigoriev I.V."/>
        </authorList>
    </citation>
    <scope>NUCLEOTIDE SEQUENCE [LARGE SCALE GENOMIC DNA]</scope>
    <source>
        <strain evidence="2">FD-172 SS1</strain>
    </source>
</reference>
<dbReference type="OrthoDB" id="2020070at2759"/>
<feature type="non-terminal residue" evidence="1">
    <location>
        <position position="1"/>
    </location>
</feature>
<dbReference type="InterPro" id="IPR029044">
    <property type="entry name" value="Nucleotide-diphossugar_trans"/>
</dbReference>
<dbReference type="STRING" id="930990.A0A067MWT8"/>
<dbReference type="AlphaFoldDB" id="A0A067MWT8"/>
<evidence type="ECO:0000313" key="2">
    <source>
        <dbReference type="Proteomes" id="UP000027195"/>
    </source>
</evidence>
<dbReference type="SUPFAM" id="SSF53448">
    <property type="entry name" value="Nucleotide-diphospho-sugar transferases"/>
    <property type="match status" value="1"/>
</dbReference>
<dbReference type="HOGENOM" id="CLU_067127_0_0_1"/>
<dbReference type="InParanoid" id="A0A067MWT8"/>
<name>A0A067MWT8_BOTB1</name>